<dbReference type="EMBL" id="QGGB01000003">
    <property type="protein sequence ID" value="PWN07353.1"/>
    <property type="molecule type" value="Genomic_DNA"/>
</dbReference>
<evidence type="ECO:0000313" key="3">
    <source>
        <dbReference type="Proteomes" id="UP000245533"/>
    </source>
</evidence>
<evidence type="ECO:0000259" key="1">
    <source>
        <dbReference type="SMART" id="SM00867"/>
    </source>
</evidence>
<dbReference type="InterPro" id="IPR036761">
    <property type="entry name" value="TTHA0802/YceI-like_sf"/>
</dbReference>
<dbReference type="InterPro" id="IPR007372">
    <property type="entry name" value="Lipid/polyisoprenoid-bd_YceI"/>
</dbReference>
<dbReference type="PANTHER" id="PTHR34406">
    <property type="entry name" value="PROTEIN YCEI"/>
    <property type="match status" value="1"/>
</dbReference>
<proteinExistence type="predicted"/>
<name>A0A316TRV2_9BACT</name>
<accession>A0A316TRV2</accession>
<dbReference type="Pfam" id="PF04264">
    <property type="entry name" value="YceI"/>
    <property type="match status" value="1"/>
</dbReference>
<dbReference type="RefSeq" id="WP_109644958.1">
    <property type="nucleotide sequence ID" value="NZ_QGGB01000003.1"/>
</dbReference>
<dbReference type="Proteomes" id="UP000245533">
    <property type="component" value="Unassembled WGS sequence"/>
</dbReference>
<reference evidence="2 3" key="1">
    <citation type="submission" date="2018-05" db="EMBL/GenBank/DDBJ databases">
        <title>Rhodohalobacter halophilus gen. nov., sp. nov., a moderately halophilic member of the family Balneolaceae.</title>
        <authorList>
            <person name="Liu Z.-W."/>
        </authorList>
    </citation>
    <scope>NUCLEOTIDE SEQUENCE [LARGE SCALE GENOMIC DNA]</scope>
    <source>
        <strain evidence="2 3">8A47</strain>
    </source>
</reference>
<sequence length="188" mass="20961">MIRHLISAVLLLAGYHAINTSGPVYVTESGHVTFTSSVPLHSFSGESDHLTGMIDPDSNLVDFYLDLKTLKTGIRKRDSDMYKTLNVETHPFAEFTGTLDNPLDLSSGEHQSVEVTGTFTINGIQREKSVEGTISKQVDSIYLKASFTINLDDYEIEPPGILFYRVDETQEIDINTELTPRARDSVYN</sequence>
<protein>
    <submittedName>
        <fullName evidence="2">YceI family protein</fullName>
    </submittedName>
</protein>
<dbReference type="SMART" id="SM00867">
    <property type="entry name" value="YceI"/>
    <property type="match status" value="1"/>
</dbReference>
<gene>
    <name evidence="2" type="ORF">DDZ15_03555</name>
</gene>
<evidence type="ECO:0000313" key="2">
    <source>
        <dbReference type="EMBL" id="PWN07353.1"/>
    </source>
</evidence>
<dbReference type="PANTHER" id="PTHR34406:SF1">
    <property type="entry name" value="PROTEIN YCEI"/>
    <property type="match status" value="1"/>
</dbReference>
<dbReference type="Gene3D" id="2.40.128.110">
    <property type="entry name" value="Lipid/polyisoprenoid-binding, YceI-like"/>
    <property type="match status" value="1"/>
</dbReference>
<dbReference type="OrthoDB" id="116832at2"/>
<keyword evidence="3" id="KW-1185">Reference proteome</keyword>
<feature type="domain" description="Lipid/polyisoprenoid-binding YceI-like" evidence="1">
    <location>
        <begin position="24"/>
        <end position="179"/>
    </location>
</feature>
<comment type="caution">
    <text evidence="2">The sequence shown here is derived from an EMBL/GenBank/DDBJ whole genome shotgun (WGS) entry which is preliminary data.</text>
</comment>
<dbReference type="SUPFAM" id="SSF101874">
    <property type="entry name" value="YceI-like"/>
    <property type="match status" value="1"/>
</dbReference>
<organism evidence="2 3">
    <name type="scientific">Rhodohalobacter mucosus</name>
    <dbReference type="NCBI Taxonomy" id="2079485"/>
    <lineage>
        <taxon>Bacteria</taxon>
        <taxon>Pseudomonadati</taxon>
        <taxon>Balneolota</taxon>
        <taxon>Balneolia</taxon>
        <taxon>Balneolales</taxon>
        <taxon>Balneolaceae</taxon>
        <taxon>Rhodohalobacter</taxon>
    </lineage>
</organism>
<dbReference type="AlphaFoldDB" id="A0A316TRV2"/>